<dbReference type="InterPro" id="IPR002931">
    <property type="entry name" value="Transglutaminase-like"/>
</dbReference>
<proteinExistence type="predicted"/>
<dbReference type="Proteomes" id="UP001598130">
    <property type="component" value="Unassembled WGS sequence"/>
</dbReference>
<dbReference type="InterPro" id="IPR013589">
    <property type="entry name" value="Bac_transglu_N"/>
</dbReference>
<reference evidence="2 3" key="1">
    <citation type="submission" date="2022-09" db="EMBL/GenBank/DDBJ databases">
        <title>New species of Phenylobacterium.</title>
        <authorList>
            <person name="Mieszkin S."/>
        </authorList>
    </citation>
    <scope>NUCLEOTIDE SEQUENCE [LARGE SCALE GENOMIC DNA]</scope>
    <source>
        <strain evidence="2 3">HK31-G</strain>
    </source>
</reference>
<keyword evidence="3" id="KW-1185">Reference proteome</keyword>
<gene>
    <name evidence="2" type="ORF">OCL97_06265</name>
</gene>
<organism evidence="2 3">
    <name type="scientific">Phenylobacterium ferrooxidans</name>
    <dbReference type="NCBI Taxonomy" id="2982689"/>
    <lineage>
        <taxon>Bacteria</taxon>
        <taxon>Pseudomonadati</taxon>
        <taxon>Pseudomonadota</taxon>
        <taxon>Alphaproteobacteria</taxon>
        <taxon>Caulobacterales</taxon>
        <taxon>Caulobacteraceae</taxon>
        <taxon>Phenylobacterium</taxon>
    </lineage>
</organism>
<accession>A0ABW6CNS9</accession>
<dbReference type="SMART" id="SM00460">
    <property type="entry name" value="TGc"/>
    <property type="match status" value="1"/>
</dbReference>
<dbReference type="SUPFAM" id="SSF54001">
    <property type="entry name" value="Cysteine proteinases"/>
    <property type="match status" value="1"/>
</dbReference>
<sequence length="311" mass="34734">MPILSIRHVTRYRYRTPVALGEHRMMLRPRESYDQRILSCDLTITPTPERMRSVHDVFGNCVSIAGFTGRTEELIFDSRVRLDHTPLPAFADVEGEVEVYTGAMPFDYSPEDLPDLEQSMQRHYPDPEGLIDAWARRFVKPVGKTSLQTLLSDMTQAIYAEFKYNSRLARGIQDPLETLTLHSGTCRDYAILMMEAARSLGLAARFVSGYIYSPMVGAGLSRASAGHTHAWVRVYLPACGWVEFDPTNGIVGNADLVRVAIARDPRQAVPLHGSWSGQAADYLGMEVEVDVRDEGELDVQPMPFRAIGAEG</sequence>
<dbReference type="InterPro" id="IPR038765">
    <property type="entry name" value="Papain-like_cys_pep_sf"/>
</dbReference>
<evidence type="ECO:0000259" key="1">
    <source>
        <dbReference type="SMART" id="SM00460"/>
    </source>
</evidence>
<evidence type="ECO:0000313" key="3">
    <source>
        <dbReference type="Proteomes" id="UP001598130"/>
    </source>
</evidence>
<protein>
    <submittedName>
        <fullName evidence="2">Transglutaminase family protein</fullName>
    </submittedName>
</protein>
<feature type="domain" description="Transglutaminase-like" evidence="1">
    <location>
        <begin position="178"/>
        <end position="248"/>
    </location>
</feature>
<dbReference type="Pfam" id="PF08379">
    <property type="entry name" value="Bact_transglu_N"/>
    <property type="match status" value="1"/>
</dbReference>
<dbReference type="EMBL" id="JAOTJD010000008">
    <property type="protein sequence ID" value="MFD3263572.1"/>
    <property type="molecule type" value="Genomic_DNA"/>
</dbReference>
<evidence type="ECO:0000313" key="2">
    <source>
        <dbReference type="EMBL" id="MFD3263572.1"/>
    </source>
</evidence>
<dbReference type="PANTHER" id="PTHR33490">
    <property type="entry name" value="BLR5614 PROTEIN-RELATED"/>
    <property type="match status" value="1"/>
</dbReference>
<dbReference type="Gene3D" id="3.10.620.30">
    <property type="match status" value="1"/>
</dbReference>
<dbReference type="Pfam" id="PF01841">
    <property type="entry name" value="Transglut_core"/>
    <property type="match status" value="1"/>
</dbReference>
<comment type="caution">
    <text evidence="2">The sequence shown here is derived from an EMBL/GenBank/DDBJ whole genome shotgun (WGS) entry which is preliminary data.</text>
</comment>
<dbReference type="RefSeq" id="WP_377368597.1">
    <property type="nucleotide sequence ID" value="NZ_JAOTJD010000008.1"/>
</dbReference>
<name>A0ABW6CNS9_9CAUL</name>
<dbReference type="PANTHER" id="PTHR33490:SF1">
    <property type="entry name" value="SLL1233 PROTEIN"/>
    <property type="match status" value="1"/>
</dbReference>